<accession>A0A8S1W2F8</accession>
<feature type="region of interest" description="Disordered" evidence="2">
    <location>
        <begin position="1"/>
        <end position="26"/>
    </location>
</feature>
<reference evidence="3" key="1">
    <citation type="submission" date="2021-01" db="EMBL/GenBank/DDBJ databases">
        <authorList>
            <consortium name="Genoscope - CEA"/>
            <person name="William W."/>
        </authorList>
    </citation>
    <scope>NUCLEOTIDE SEQUENCE</scope>
</reference>
<gene>
    <name evidence="3" type="ORF">PPENT_87.1.T0780124</name>
</gene>
<evidence type="ECO:0000256" key="1">
    <source>
        <dbReference type="SAM" id="Coils"/>
    </source>
</evidence>
<dbReference type="AlphaFoldDB" id="A0A8S1W2F8"/>
<feature type="compositionally biased region" description="Polar residues" evidence="2">
    <location>
        <begin position="1"/>
        <end position="12"/>
    </location>
</feature>
<proteinExistence type="predicted"/>
<dbReference type="EMBL" id="CAJJDO010000078">
    <property type="protein sequence ID" value="CAD8182299.1"/>
    <property type="molecule type" value="Genomic_DNA"/>
</dbReference>
<name>A0A8S1W2F8_9CILI</name>
<organism evidence="3 4">
    <name type="scientific">Paramecium pentaurelia</name>
    <dbReference type="NCBI Taxonomy" id="43138"/>
    <lineage>
        <taxon>Eukaryota</taxon>
        <taxon>Sar</taxon>
        <taxon>Alveolata</taxon>
        <taxon>Ciliophora</taxon>
        <taxon>Intramacronucleata</taxon>
        <taxon>Oligohymenophorea</taxon>
        <taxon>Peniculida</taxon>
        <taxon>Parameciidae</taxon>
        <taxon>Paramecium</taxon>
    </lineage>
</organism>
<keyword evidence="1" id="KW-0175">Coiled coil</keyword>
<evidence type="ECO:0000313" key="3">
    <source>
        <dbReference type="EMBL" id="CAD8182299.1"/>
    </source>
</evidence>
<dbReference type="Proteomes" id="UP000689195">
    <property type="component" value="Unassembled WGS sequence"/>
</dbReference>
<evidence type="ECO:0000256" key="2">
    <source>
        <dbReference type="SAM" id="MobiDB-lite"/>
    </source>
</evidence>
<sequence>MQRNISLNNSKQIENKNKRNIRSKTNDANDLVNQRIRQLYNLKEFIGSDVKNQSLKQQTQDLQNQIQQFNQQMQYQPQLQQEINLLIQIQKQKLEIERGLGFWKDKYSKLENDSKHLYEIEKKTEDLQNRLTITNEENVRLEQENRNRLLKNQEQLERKKQNQKSTIYNIKQQLNEKKRIIQYLDLELDFIYFKNQILNLMMKEIKNSRIGKQMFGFRKLYVERNQRGYMEQQFNYNKNIMN</sequence>
<feature type="coiled-coil region" evidence="1">
    <location>
        <begin position="117"/>
        <end position="173"/>
    </location>
</feature>
<protein>
    <submittedName>
        <fullName evidence="3">Uncharacterized protein</fullName>
    </submittedName>
</protein>
<comment type="caution">
    <text evidence="3">The sequence shown here is derived from an EMBL/GenBank/DDBJ whole genome shotgun (WGS) entry which is preliminary data.</text>
</comment>
<evidence type="ECO:0000313" key="4">
    <source>
        <dbReference type="Proteomes" id="UP000689195"/>
    </source>
</evidence>
<keyword evidence="4" id="KW-1185">Reference proteome</keyword>